<organism evidence="2 3">
    <name type="scientific">Sulfitobacter porphyrae</name>
    <dbReference type="NCBI Taxonomy" id="1246864"/>
    <lineage>
        <taxon>Bacteria</taxon>
        <taxon>Pseudomonadati</taxon>
        <taxon>Pseudomonadota</taxon>
        <taxon>Alphaproteobacteria</taxon>
        <taxon>Rhodobacterales</taxon>
        <taxon>Roseobacteraceae</taxon>
        <taxon>Sulfitobacter</taxon>
    </lineage>
</organism>
<dbReference type="InterPro" id="IPR040079">
    <property type="entry name" value="Glutathione_S-Trfase"/>
</dbReference>
<dbReference type="InterPro" id="IPR036249">
    <property type="entry name" value="Thioredoxin-like_sf"/>
</dbReference>
<dbReference type="CDD" id="cd03193">
    <property type="entry name" value="GST_C_Metaxin"/>
    <property type="match status" value="1"/>
</dbReference>
<dbReference type="PANTHER" id="PTHR12289:SF41">
    <property type="entry name" value="FAILED AXON CONNECTIONS-RELATED"/>
    <property type="match status" value="1"/>
</dbReference>
<dbReference type="SFLD" id="SFLDG01200">
    <property type="entry name" value="SUF1.1"/>
    <property type="match status" value="1"/>
</dbReference>
<dbReference type="Pfam" id="PF13410">
    <property type="entry name" value="GST_C_2"/>
    <property type="match status" value="1"/>
</dbReference>
<dbReference type="InterPro" id="IPR050931">
    <property type="entry name" value="Mito_Protein_Transport_Metaxin"/>
</dbReference>
<gene>
    <name evidence="2" type="ORF">ACFQFQ_20735</name>
</gene>
<dbReference type="Gene3D" id="1.20.1050.10">
    <property type="match status" value="1"/>
</dbReference>
<dbReference type="CDD" id="cd03054">
    <property type="entry name" value="GST_N_Metaxin"/>
    <property type="match status" value="1"/>
</dbReference>
<feature type="domain" description="Thioredoxin-like fold" evidence="1">
    <location>
        <begin position="18"/>
        <end position="112"/>
    </location>
</feature>
<dbReference type="SFLD" id="SFLDS00019">
    <property type="entry name" value="Glutathione_Transferase_(cytos"/>
    <property type="match status" value="1"/>
</dbReference>
<dbReference type="SUPFAM" id="SSF47616">
    <property type="entry name" value="GST C-terminal domain-like"/>
    <property type="match status" value="1"/>
</dbReference>
<protein>
    <submittedName>
        <fullName evidence="2">Glutathione S-transferase family protein</fullName>
    </submittedName>
</protein>
<dbReference type="InterPro" id="IPR036282">
    <property type="entry name" value="Glutathione-S-Trfase_C_sf"/>
</dbReference>
<dbReference type="InterPro" id="IPR012336">
    <property type="entry name" value="Thioredoxin-like_fold"/>
</dbReference>
<dbReference type="SUPFAM" id="SSF52833">
    <property type="entry name" value="Thioredoxin-like"/>
    <property type="match status" value="1"/>
</dbReference>
<evidence type="ECO:0000313" key="2">
    <source>
        <dbReference type="EMBL" id="MFC6761326.1"/>
    </source>
</evidence>
<dbReference type="InterPro" id="IPR026928">
    <property type="entry name" value="FAX/IsoI-like"/>
</dbReference>
<name>A0ABW2B7Z3_9RHOB</name>
<proteinExistence type="predicted"/>
<accession>A0ABW2B7Z3</accession>
<evidence type="ECO:0000259" key="1">
    <source>
        <dbReference type="Pfam" id="PF17172"/>
    </source>
</evidence>
<dbReference type="Pfam" id="PF17172">
    <property type="entry name" value="GST_N_4"/>
    <property type="match status" value="1"/>
</dbReference>
<evidence type="ECO:0000313" key="3">
    <source>
        <dbReference type="Proteomes" id="UP001596353"/>
    </source>
</evidence>
<dbReference type="SFLD" id="SFLDG01180">
    <property type="entry name" value="SUF1"/>
    <property type="match status" value="1"/>
</dbReference>
<reference evidence="3" key="1">
    <citation type="journal article" date="2019" name="Int. J. Syst. Evol. Microbiol.">
        <title>The Global Catalogue of Microorganisms (GCM) 10K type strain sequencing project: providing services to taxonomists for standard genome sequencing and annotation.</title>
        <authorList>
            <consortium name="The Broad Institute Genomics Platform"/>
            <consortium name="The Broad Institute Genome Sequencing Center for Infectious Disease"/>
            <person name="Wu L."/>
            <person name="Ma J."/>
        </authorList>
    </citation>
    <scope>NUCLEOTIDE SEQUENCE [LARGE SCALE GENOMIC DNA]</scope>
    <source>
        <strain evidence="3">CCUG 66188</strain>
    </source>
</reference>
<comment type="caution">
    <text evidence="2">The sequence shown here is derived from an EMBL/GenBank/DDBJ whole genome shotgun (WGS) entry which is preliminary data.</text>
</comment>
<dbReference type="Proteomes" id="UP001596353">
    <property type="component" value="Unassembled WGS sequence"/>
</dbReference>
<dbReference type="EMBL" id="JBHSWG010000002">
    <property type="protein sequence ID" value="MFC6761326.1"/>
    <property type="molecule type" value="Genomic_DNA"/>
</dbReference>
<dbReference type="Gene3D" id="3.40.30.10">
    <property type="entry name" value="Glutaredoxin"/>
    <property type="match status" value="1"/>
</dbReference>
<keyword evidence="3" id="KW-1185">Reference proteome</keyword>
<dbReference type="PANTHER" id="PTHR12289">
    <property type="entry name" value="METAXIN RELATED"/>
    <property type="match status" value="1"/>
</dbReference>
<sequence length="247" mass="27566">MITLITFAPSFGQIAASPFCVKAIWLLNMSGEDWQREDSTDPRNMPKQKLPAIRVDGQVIADSDNIRAFLESRGADFDGGLSEMEKGSRAFIRMAEEHIYFHNVLARWGDDDVWPVIRDTYFAQIPKPLRGFITGKLRKNLLTGMKTQGLGRLSAQERLERLEPDLQAITTRLWQGPFLFGDMPTAADASVAPMLAGLRATPGNGLAKMRIAGDRMLCRYIDHCQNMLDMPQVYDVTSTAVSEPLCA</sequence>